<feature type="transmembrane region" description="Helical" evidence="4">
    <location>
        <begin position="16"/>
        <end position="37"/>
    </location>
</feature>
<dbReference type="AlphaFoldDB" id="A0A6M0H8K6"/>
<keyword evidence="4" id="KW-0472">Membrane</keyword>
<comment type="similarity">
    <text evidence="2">Belongs to the methyl-accepting chemotaxis (MCP) protein family.</text>
</comment>
<keyword evidence="8" id="KW-1185">Reference proteome</keyword>
<dbReference type="SUPFAM" id="SSF58104">
    <property type="entry name" value="Methyl-accepting chemotaxis protein (MCP) signaling domain"/>
    <property type="match status" value="1"/>
</dbReference>
<organism evidence="7 8">
    <name type="scientific">Clostridium senegalense</name>
    <dbReference type="NCBI Taxonomy" id="1465809"/>
    <lineage>
        <taxon>Bacteria</taxon>
        <taxon>Bacillati</taxon>
        <taxon>Bacillota</taxon>
        <taxon>Clostridia</taxon>
        <taxon>Eubacteriales</taxon>
        <taxon>Clostridiaceae</taxon>
        <taxon>Clostridium</taxon>
    </lineage>
</organism>
<keyword evidence="4" id="KW-0812">Transmembrane</keyword>
<dbReference type="SMART" id="SM00304">
    <property type="entry name" value="HAMP"/>
    <property type="match status" value="1"/>
</dbReference>
<dbReference type="SMART" id="SM00283">
    <property type="entry name" value="MA"/>
    <property type="match status" value="1"/>
</dbReference>
<evidence type="ECO:0000313" key="8">
    <source>
        <dbReference type="Proteomes" id="UP000481872"/>
    </source>
</evidence>
<evidence type="ECO:0000313" key="7">
    <source>
        <dbReference type="EMBL" id="NEU06644.1"/>
    </source>
</evidence>
<dbReference type="Pfam" id="PF00015">
    <property type="entry name" value="MCPsignal"/>
    <property type="match status" value="1"/>
</dbReference>
<proteinExistence type="inferred from homology"/>
<dbReference type="InterPro" id="IPR004089">
    <property type="entry name" value="MCPsignal_dom"/>
</dbReference>
<accession>A0A6M0H8K6</accession>
<dbReference type="Pfam" id="PF00672">
    <property type="entry name" value="HAMP"/>
    <property type="match status" value="1"/>
</dbReference>
<dbReference type="PANTHER" id="PTHR32089">
    <property type="entry name" value="METHYL-ACCEPTING CHEMOTAXIS PROTEIN MCPB"/>
    <property type="match status" value="1"/>
</dbReference>
<comment type="caution">
    <text evidence="7">The sequence shown here is derived from an EMBL/GenBank/DDBJ whole genome shotgun (WGS) entry which is preliminary data.</text>
</comment>
<dbReference type="Gene3D" id="1.10.287.950">
    <property type="entry name" value="Methyl-accepting chemotaxis protein"/>
    <property type="match status" value="1"/>
</dbReference>
<evidence type="ECO:0000259" key="6">
    <source>
        <dbReference type="PROSITE" id="PS50885"/>
    </source>
</evidence>
<dbReference type="InterPro" id="IPR004090">
    <property type="entry name" value="Chemotax_Me-accpt_rcpt"/>
</dbReference>
<evidence type="ECO:0000259" key="5">
    <source>
        <dbReference type="PROSITE" id="PS50111"/>
    </source>
</evidence>
<evidence type="ECO:0000256" key="3">
    <source>
        <dbReference type="PROSITE-ProRule" id="PRU00284"/>
    </source>
</evidence>
<dbReference type="Proteomes" id="UP000481872">
    <property type="component" value="Unassembled WGS sequence"/>
</dbReference>
<reference evidence="7 8" key="1">
    <citation type="submission" date="2020-02" db="EMBL/GenBank/DDBJ databases">
        <title>Genome assembly of a novel Clostridium senegalense strain.</title>
        <authorList>
            <person name="Gupta T.B."/>
            <person name="Jauregui R."/>
            <person name="Maclean P."/>
            <person name="Nawarathana A."/>
            <person name="Brightwell G."/>
        </authorList>
    </citation>
    <scope>NUCLEOTIDE SEQUENCE [LARGE SCALE GENOMIC DNA]</scope>
    <source>
        <strain evidence="7 8">AGRFS4</strain>
    </source>
</reference>
<dbReference type="PRINTS" id="PR00260">
    <property type="entry name" value="CHEMTRNSDUCR"/>
</dbReference>
<evidence type="ECO:0000256" key="4">
    <source>
        <dbReference type="SAM" id="Phobius"/>
    </source>
</evidence>
<keyword evidence="4" id="KW-1133">Transmembrane helix</keyword>
<sequence length="586" mass="65042">MNLKGMFNLNSVKKKIILGFLSVIIINLIVFLTVEFVNGYKEFEEQSLDKSYAYAEHIEKVISPIGIESPERIQLKIIDLLKSQYELASYIGVLDKNFNYIANTDESKIGINFNNDNIDKLIDENKPASFKLKFNGKNEYFSVVPLYNTKINGLHNKDKSDVIASASVKAKEEVISSASINLDIPGLVVVKMDNSKMFRGVKERIYITILISIIVFFVSIVIALIISSSITKPLLKIRDYLRNMSNGDLTKVIDIKSKDEILALAKDIDGTNISLKNIIWKIRNVSENLEGYSKEVNMSSKEIAAVSEEISSSVNTIAESSNVQSENLIEATGKIKEFSLNLNGINKKINSIENNSNEIKSFADRGSQGISEVILSIDDLTFNFKGFIDEITNLTNNINNISSITKTINNVARQTNLLSLNASIESARYSGEGRGFKIVAEEIKKLAGQTLESSENITQLIGEISKATSSVGKRANNISMEFSNQHEGILKNINIFKDIVNKMNTIIPEIKEIAALTNNSVKMKDGILNNIEYVTSTSEELASSMEEVSQSIEQQSSTIINLSNLAEVLNSISNDMVGMIEKFTLD</sequence>
<dbReference type="GO" id="GO:0016020">
    <property type="term" value="C:membrane"/>
    <property type="evidence" value="ECO:0007669"/>
    <property type="project" value="InterPro"/>
</dbReference>
<dbReference type="InterPro" id="IPR003660">
    <property type="entry name" value="HAMP_dom"/>
</dbReference>
<protein>
    <submittedName>
        <fullName evidence="7">Methyl-accepting chemotaxis protein</fullName>
    </submittedName>
</protein>
<dbReference type="PROSITE" id="PS50885">
    <property type="entry name" value="HAMP"/>
    <property type="match status" value="1"/>
</dbReference>
<name>A0A6M0H8K6_9CLOT</name>
<keyword evidence="1 3" id="KW-0807">Transducer</keyword>
<evidence type="ECO:0000256" key="1">
    <source>
        <dbReference type="ARBA" id="ARBA00023224"/>
    </source>
</evidence>
<feature type="transmembrane region" description="Helical" evidence="4">
    <location>
        <begin position="205"/>
        <end position="226"/>
    </location>
</feature>
<dbReference type="Gene3D" id="6.10.340.10">
    <property type="match status" value="1"/>
</dbReference>
<dbReference type="EMBL" id="JAAGPU010000062">
    <property type="protein sequence ID" value="NEU06644.1"/>
    <property type="molecule type" value="Genomic_DNA"/>
</dbReference>
<feature type="domain" description="HAMP" evidence="6">
    <location>
        <begin position="228"/>
        <end position="280"/>
    </location>
</feature>
<evidence type="ECO:0000256" key="2">
    <source>
        <dbReference type="ARBA" id="ARBA00029447"/>
    </source>
</evidence>
<dbReference type="GO" id="GO:0004888">
    <property type="term" value="F:transmembrane signaling receptor activity"/>
    <property type="evidence" value="ECO:0007669"/>
    <property type="project" value="InterPro"/>
</dbReference>
<dbReference type="PROSITE" id="PS50111">
    <property type="entry name" value="CHEMOTAXIS_TRANSDUC_2"/>
    <property type="match status" value="1"/>
</dbReference>
<gene>
    <name evidence="7" type="ORF">G3M99_17780</name>
</gene>
<dbReference type="CDD" id="cd06225">
    <property type="entry name" value="HAMP"/>
    <property type="match status" value="1"/>
</dbReference>
<dbReference type="GO" id="GO:0006935">
    <property type="term" value="P:chemotaxis"/>
    <property type="evidence" value="ECO:0007669"/>
    <property type="project" value="InterPro"/>
</dbReference>
<feature type="domain" description="Methyl-accepting transducer" evidence="5">
    <location>
        <begin position="299"/>
        <end position="556"/>
    </location>
</feature>
<dbReference type="RefSeq" id="WP_061995164.1">
    <property type="nucleotide sequence ID" value="NZ_JAAGPU010000062.1"/>
</dbReference>
<dbReference type="GO" id="GO:0007165">
    <property type="term" value="P:signal transduction"/>
    <property type="evidence" value="ECO:0007669"/>
    <property type="project" value="UniProtKB-KW"/>
</dbReference>
<dbReference type="PANTHER" id="PTHR32089:SF112">
    <property type="entry name" value="LYSOZYME-LIKE PROTEIN-RELATED"/>
    <property type="match status" value="1"/>
</dbReference>